<dbReference type="GO" id="GO:0009279">
    <property type="term" value="C:cell outer membrane"/>
    <property type="evidence" value="ECO:0007669"/>
    <property type="project" value="UniProtKB-SubCell"/>
</dbReference>
<feature type="domain" description="RagB/SusD" evidence="6">
    <location>
        <begin position="356"/>
        <end position="481"/>
    </location>
</feature>
<evidence type="ECO:0000256" key="3">
    <source>
        <dbReference type="ARBA" id="ARBA00022729"/>
    </source>
</evidence>
<evidence type="ECO:0000313" key="9">
    <source>
        <dbReference type="Proteomes" id="UP000292884"/>
    </source>
</evidence>
<dbReference type="AlphaFoldDB" id="A0A4R0MP18"/>
<dbReference type="InterPro" id="IPR012944">
    <property type="entry name" value="SusD_RagB_dom"/>
</dbReference>
<dbReference type="CDD" id="cd08977">
    <property type="entry name" value="SusD"/>
    <property type="match status" value="1"/>
</dbReference>
<dbReference type="Proteomes" id="UP000292884">
    <property type="component" value="Unassembled WGS sequence"/>
</dbReference>
<name>A0A4R0MP18_9SPHI</name>
<feature type="domain" description="SusD-like N-terminal" evidence="7">
    <location>
        <begin position="40"/>
        <end position="244"/>
    </location>
</feature>
<reference evidence="8 9" key="1">
    <citation type="submission" date="2019-02" db="EMBL/GenBank/DDBJ databases">
        <title>Pedobacter sp. RP-1-13 sp. nov., isolated from Arctic soil.</title>
        <authorList>
            <person name="Dahal R.H."/>
        </authorList>
    </citation>
    <scope>NUCLEOTIDE SEQUENCE [LARGE SCALE GENOMIC DNA]</scope>
    <source>
        <strain evidence="8 9">RP-1-13</strain>
    </source>
</reference>
<protein>
    <submittedName>
        <fullName evidence="8">RagB/SusD family nutrient uptake outer membrane protein</fullName>
    </submittedName>
</protein>
<dbReference type="OrthoDB" id="621570at2"/>
<dbReference type="Pfam" id="PF07980">
    <property type="entry name" value="SusD_RagB"/>
    <property type="match status" value="1"/>
</dbReference>
<comment type="subcellular location">
    <subcellularLocation>
        <location evidence="1">Cell outer membrane</location>
    </subcellularLocation>
</comment>
<dbReference type="InterPro" id="IPR033985">
    <property type="entry name" value="SusD-like_N"/>
</dbReference>
<keyword evidence="5" id="KW-0998">Cell outer membrane</keyword>
<organism evidence="8 9">
    <name type="scientific">Pedobacter frigiditerrae</name>
    <dbReference type="NCBI Taxonomy" id="2530452"/>
    <lineage>
        <taxon>Bacteria</taxon>
        <taxon>Pseudomonadati</taxon>
        <taxon>Bacteroidota</taxon>
        <taxon>Sphingobacteriia</taxon>
        <taxon>Sphingobacteriales</taxon>
        <taxon>Sphingobacteriaceae</taxon>
        <taxon>Pedobacter</taxon>
    </lineage>
</organism>
<evidence type="ECO:0000256" key="1">
    <source>
        <dbReference type="ARBA" id="ARBA00004442"/>
    </source>
</evidence>
<keyword evidence="9" id="KW-1185">Reference proteome</keyword>
<comment type="similarity">
    <text evidence="2">Belongs to the SusD family.</text>
</comment>
<keyword evidence="4" id="KW-0472">Membrane</keyword>
<dbReference type="SUPFAM" id="SSF48452">
    <property type="entry name" value="TPR-like"/>
    <property type="match status" value="1"/>
</dbReference>
<keyword evidence="3" id="KW-0732">Signal</keyword>
<comment type="caution">
    <text evidence="8">The sequence shown here is derived from an EMBL/GenBank/DDBJ whole genome shotgun (WGS) entry which is preliminary data.</text>
</comment>
<dbReference type="EMBL" id="SJSK01000005">
    <property type="protein sequence ID" value="TCC88545.1"/>
    <property type="molecule type" value="Genomic_DNA"/>
</dbReference>
<proteinExistence type="inferred from homology"/>
<gene>
    <name evidence="8" type="ORF">EZ428_18055</name>
</gene>
<evidence type="ECO:0000256" key="5">
    <source>
        <dbReference type="ARBA" id="ARBA00023237"/>
    </source>
</evidence>
<sequence>MFILTNKKMRTDKKYSFSALAMVILTLATLLSLSGCKKLLEIKTPSNQLESKNIYLDSVSAQATVNGLYTVMYNTTSGGTVVTTTYGTFLTTCQGRSADEVYAPASTTDEFVNNSLVPTTGLVNTVWVALYQTIYQANKVIEGMEASALSPTLKRQLIGEAKFLRAYAHFHLVNLWGDVPLITTTEVSLTSIQGRNSTDVVYAQMIQDLKDAQGALSTNYSWSANLRTRANSSAATALLARVYLYNKQYALAEQEASKIIAQTALYTLPSALNTVFLKASNETIWAFNTNQFGYPFIGRALLPTSATVDPSLALTPSFLSAFERDATRADYEDDRYAAWTKAAPSGLRYAAKYISNTAAANTEFQVVLRLAEQYLIRAEARIQQNNLTGGISDLNVIRTRAGLHGTFATTQADLLLAVEHERQIELFLEYGTRFYDLKRTGRIDAVLGAVKGTIWGPTDALYPIPTTQINANVNLSQNKGY</sequence>
<dbReference type="Gene3D" id="1.25.40.390">
    <property type="match status" value="1"/>
</dbReference>
<evidence type="ECO:0000259" key="7">
    <source>
        <dbReference type="Pfam" id="PF14322"/>
    </source>
</evidence>
<evidence type="ECO:0000259" key="6">
    <source>
        <dbReference type="Pfam" id="PF07980"/>
    </source>
</evidence>
<dbReference type="Pfam" id="PF14322">
    <property type="entry name" value="SusD-like_3"/>
    <property type="match status" value="1"/>
</dbReference>
<evidence type="ECO:0000313" key="8">
    <source>
        <dbReference type="EMBL" id="TCC88545.1"/>
    </source>
</evidence>
<evidence type="ECO:0000256" key="2">
    <source>
        <dbReference type="ARBA" id="ARBA00006275"/>
    </source>
</evidence>
<dbReference type="InterPro" id="IPR011990">
    <property type="entry name" value="TPR-like_helical_dom_sf"/>
</dbReference>
<accession>A0A4R0MP18</accession>
<evidence type="ECO:0000256" key="4">
    <source>
        <dbReference type="ARBA" id="ARBA00023136"/>
    </source>
</evidence>